<dbReference type="EMBL" id="PDND01000001">
    <property type="protein sequence ID" value="PGH37099.1"/>
    <property type="molecule type" value="Genomic_DNA"/>
</dbReference>
<protein>
    <submittedName>
        <fullName evidence="2">Uncharacterized protein</fullName>
    </submittedName>
</protein>
<accession>A0A2B7ZV69</accession>
<feature type="region of interest" description="Disordered" evidence="1">
    <location>
        <begin position="108"/>
        <end position="146"/>
    </location>
</feature>
<comment type="caution">
    <text evidence="2">The sequence shown here is derived from an EMBL/GenBank/DDBJ whole genome shotgun (WGS) entry which is preliminary data.</text>
</comment>
<dbReference type="Proteomes" id="UP000226031">
    <property type="component" value="Unassembled WGS sequence"/>
</dbReference>
<proteinExistence type="predicted"/>
<gene>
    <name evidence="2" type="ORF">GX50_00082</name>
</gene>
<reference evidence="2 3" key="1">
    <citation type="submission" date="2017-10" db="EMBL/GenBank/DDBJ databases">
        <title>Comparative genomics in systemic dimorphic fungi from Ajellomycetaceae.</title>
        <authorList>
            <person name="Munoz J.F."/>
            <person name="Mcewen J.G."/>
            <person name="Clay O.K."/>
            <person name="Cuomo C.A."/>
        </authorList>
    </citation>
    <scope>NUCLEOTIDE SEQUENCE [LARGE SCALE GENOMIC DNA]</scope>
    <source>
        <strain evidence="2 3">UAMH4076</strain>
    </source>
</reference>
<name>A0A2B7ZV69_9EURO</name>
<feature type="compositionally biased region" description="Polar residues" evidence="1">
    <location>
        <begin position="31"/>
        <end position="41"/>
    </location>
</feature>
<evidence type="ECO:0000313" key="2">
    <source>
        <dbReference type="EMBL" id="PGH37099.1"/>
    </source>
</evidence>
<sequence length="317" mass="35860">MAAIYGDEFPFRSHTAQQPSYLPPDIHAKMISTQSTPDLSSQLKQQPQQQEDQELQRQQQQQQQAWVPTDSHYNHHHQYQEQYQLDNKFYYYQKLGIEQQWQQFQYQFQHQQPSNRNNPKHYGEPSTRHLTLPRLDTSSPTVRPRAQPIKPTRFYANLLLNAPAAPASATTSIPPSPSDISQTPFEGFLHRASFSPFPDQDSASTFSSSRRRPASAVTRTASAAPISTPATAPSSSESAFHRQVGRIGSDPSLPMATKSRTFFGGIVSSSRKGRRLAKNQKPMPCLSDVGVVAHPKKELKQSQSMFRLLGTLMRREK</sequence>
<keyword evidence="3" id="KW-1185">Reference proteome</keyword>
<dbReference type="AlphaFoldDB" id="A0A2B7ZV69"/>
<evidence type="ECO:0000256" key="1">
    <source>
        <dbReference type="SAM" id="MobiDB-lite"/>
    </source>
</evidence>
<evidence type="ECO:0000313" key="3">
    <source>
        <dbReference type="Proteomes" id="UP000226031"/>
    </source>
</evidence>
<organism evidence="2 3">
    <name type="scientific">[Emmonsia] crescens</name>
    <dbReference type="NCBI Taxonomy" id="73230"/>
    <lineage>
        <taxon>Eukaryota</taxon>
        <taxon>Fungi</taxon>
        <taxon>Dikarya</taxon>
        <taxon>Ascomycota</taxon>
        <taxon>Pezizomycotina</taxon>
        <taxon>Eurotiomycetes</taxon>
        <taxon>Eurotiomycetidae</taxon>
        <taxon>Onygenales</taxon>
        <taxon>Ajellomycetaceae</taxon>
        <taxon>Emergomyces</taxon>
    </lineage>
</organism>
<feature type="region of interest" description="Disordered" evidence="1">
    <location>
        <begin position="199"/>
        <end position="240"/>
    </location>
</feature>
<feature type="compositionally biased region" description="Low complexity" evidence="1">
    <location>
        <begin position="42"/>
        <end position="63"/>
    </location>
</feature>
<feature type="compositionally biased region" description="Low complexity" evidence="1">
    <location>
        <begin position="220"/>
        <end position="238"/>
    </location>
</feature>
<feature type="region of interest" description="Disordered" evidence="1">
    <location>
        <begin position="1"/>
        <end position="63"/>
    </location>
</feature>
<dbReference type="VEuPathDB" id="FungiDB:EMCG_02810"/>